<sequence>MIRPPLYPGAPPPLPAMQPQLPAMQTVQSPGSSFWDADNVRSHLRNLQEAVYLAKALRKELEEINLIRQSNENNASVRDSFCDNPSEKNSSSSANDLPLQVPHMLKESRIGLDTQESLSLEAARSLVSSLRDQLVPFRAVTSETSSWEEKSLAARLAQKLQKAKRNKRWKKKKRKRVAELLRKERESYNKADQDADEWRAREIAKDIAKRKVEDMKAIAKLKANEDRKRLESELELVLVVEKLQELRSIRIQKLKKQGMSSLLDAIATAELSQKSILDTSCRLSDNKGEESSDKDLFNEIENERSSSIDMNLKADPQKNEGQVSASGYDSIVNLPYEFYHYYHGSSNDMGTLIEVRRMWDAYIRPGGSRIPGHWVQPAPPANDVWASYLVDPK</sequence>
<dbReference type="GO" id="GO:0005689">
    <property type="term" value="C:U12-type spliceosomal complex"/>
    <property type="evidence" value="ECO:0007669"/>
    <property type="project" value="TreeGrafter"/>
</dbReference>
<accession>A0A5P1ELS3</accession>
<evidence type="ECO:0000313" key="4">
    <source>
        <dbReference type="Proteomes" id="UP000243459"/>
    </source>
</evidence>
<protein>
    <submittedName>
        <fullName evidence="3">Uncharacterized protein</fullName>
    </submittedName>
</protein>
<organism evidence="3 4">
    <name type="scientific">Asparagus officinalis</name>
    <name type="common">Garden asparagus</name>
    <dbReference type="NCBI Taxonomy" id="4686"/>
    <lineage>
        <taxon>Eukaryota</taxon>
        <taxon>Viridiplantae</taxon>
        <taxon>Streptophyta</taxon>
        <taxon>Embryophyta</taxon>
        <taxon>Tracheophyta</taxon>
        <taxon>Spermatophyta</taxon>
        <taxon>Magnoliopsida</taxon>
        <taxon>Liliopsida</taxon>
        <taxon>Asparagales</taxon>
        <taxon>Asparagaceae</taxon>
        <taxon>Asparagoideae</taxon>
        <taxon>Asparagus</taxon>
    </lineage>
</organism>
<dbReference type="PANTHER" id="PTHR48190">
    <property type="entry name" value="PROGRAMMED CELL DEATH PROTEIN 7"/>
    <property type="match status" value="1"/>
</dbReference>
<dbReference type="PANTHER" id="PTHR48190:SF2">
    <property type="entry name" value="PROGRAMMED CELL DEATH PROTEIN 7"/>
    <property type="match status" value="1"/>
</dbReference>
<name>A0A5P1ELS3_ASPOF</name>
<dbReference type="Proteomes" id="UP000243459">
    <property type="component" value="Chromosome 6"/>
</dbReference>
<dbReference type="Gramene" id="ONK66952">
    <property type="protein sequence ID" value="ONK66952"/>
    <property type="gene ID" value="A4U43_C06F13910"/>
</dbReference>
<keyword evidence="1" id="KW-0175">Coiled coil</keyword>
<dbReference type="Pfam" id="PF16021">
    <property type="entry name" value="PDCD7"/>
    <property type="match status" value="1"/>
</dbReference>
<dbReference type="AlphaFoldDB" id="A0A5P1ELS3"/>
<feature type="coiled-coil region" evidence="1">
    <location>
        <begin position="153"/>
        <end position="201"/>
    </location>
</feature>
<evidence type="ECO:0000256" key="1">
    <source>
        <dbReference type="SAM" id="Coils"/>
    </source>
</evidence>
<dbReference type="EMBL" id="CM007386">
    <property type="protein sequence ID" value="ONK66952.1"/>
    <property type="molecule type" value="Genomic_DNA"/>
</dbReference>
<proteinExistence type="predicted"/>
<evidence type="ECO:0000256" key="2">
    <source>
        <dbReference type="SAM" id="MobiDB-lite"/>
    </source>
</evidence>
<dbReference type="InterPro" id="IPR052831">
    <property type="entry name" value="Apoptosis_promoter"/>
</dbReference>
<dbReference type="InterPro" id="IPR031974">
    <property type="entry name" value="PDCD7"/>
</dbReference>
<feature type="region of interest" description="Disordered" evidence="2">
    <location>
        <begin position="76"/>
        <end position="97"/>
    </location>
</feature>
<gene>
    <name evidence="3" type="ORF">A4U43_C06F13910</name>
</gene>
<evidence type="ECO:0000313" key="3">
    <source>
        <dbReference type="EMBL" id="ONK66952.1"/>
    </source>
</evidence>
<keyword evidence="4" id="KW-1185">Reference proteome</keyword>
<reference evidence="4" key="1">
    <citation type="journal article" date="2017" name="Nat. Commun.">
        <title>The asparagus genome sheds light on the origin and evolution of a young Y chromosome.</title>
        <authorList>
            <person name="Harkess A."/>
            <person name="Zhou J."/>
            <person name="Xu C."/>
            <person name="Bowers J.E."/>
            <person name="Van der Hulst R."/>
            <person name="Ayyampalayam S."/>
            <person name="Mercati F."/>
            <person name="Riccardi P."/>
            <person name="McKain M.R."/>
            <person name="Kakrana A."/>
            <person name="Tang H."/>
            <person name="Ray J."/>
            <person name="Groenendijk J."/>
            <person name="Arikit S."/>
            <person name="Mathioni S.M."/>
            <person name="Nakano M."/>
            <person name="Shan H."/>
            <person name="Telgmann-Rauber A."/>
            <person name="Kanno A."/>
            <person name="Yue Z."/>
            <person name="Chen H."/>
            <person name="Li W."/>
            <person name="Chen Y."/>
            <person name="Xu X."/>
            <person name="Zhang Y."/>
            <person name="Luo S."/>
            <person name="Chen H."/>
            <person name="Gao J."/>
            <person name="Mao Z."/>
            <person name="Pires J.C."/>
            <person name="Luo M."/>
            <person name="Kudrna D."/>
            <person name="Wing R.A."/>
            <person name="Meyers B.C."/>
            <person name="Yi K."/>
            <person name="Kong H."/>
            <person name="Lavrijsen P."/>
            <person name="Sunseri F."/>
            <person name="Falavigna A."/>
            <person name="Ye Y."/>
            <person name="Leebens-Mack J.H."/>
            <person name="Chen G."/>
        </authorList>
    </citation>
    <scope>NUCLEOTIDE SEQUENCE [LARGE SCALE GENOMIC DNA]</scope>
    <source>
        <strain evidence="4">cv. DH0086</strain>
    </source>
</reference>
<dbReference type="OMA" id="TSFWQRD"/>